<organism evidence="7 8">
    <name type="scientific">[Actinomadura] parvosata subsp. kistnae</name>
    <dbReference type="NCBI Taxonomy" id="1909395"/>
    <lineage>
        <taxon>Bacteria</taxon>
        <taxon>Bacillati</taxon>
        <taxon>Actinomycetota</taxon>
        <taxon>Actinomycetes</taxon>
        <taxon>Streptosporangiales</taxon>
        <taxon>Streptosporangiaceae</taxon>
        <taxon>Nonomuraea</taxon>
    </lineage>
</organism>
<dbReference type="PANTHER" id="PTHR22847:SF637">
    <property type="entry name" value="WD REPEAT DOMAIN 5B"/>
    <property type="match status" value="1"/>
</dbReference>
<accession>A0A1U9ZY89</accession>
<dbReference type="SMART" id="SM00320">
    <property type="entry name" value="WD40"/>
    <property type="match status" value="6"/>
</dbReference>
<dbReference type="InterPro" id="IPR015943">
    <property type="entry name" value="WD40/YVTN_repeat-like_dom_sf"/>
</dbReference>
<evidence type="ECO:0000256" key="4">
    <source>
        <dbReference type="SAM" id="Coils"/>
    </source>
</evidence>
<dbReference type="PROSITE" id="PS50294">
    <property type="entry name" value="WD_REPEATS_REGION"/>
    <property type="match status" value="2"/>
</dbReference>
<protein>
    <submittedName>
        <fullName evidence="7">Uncharacterized protein</fullName>
    </submittedName>
</protein>
<dbReference type="CDD" id="cd00200">
    <property type="entry name" value="WD40"/>
    <property type="match status" value="1"/>
</dbReference>
<dbReference type="Proteomes" id="UP000190797">
    <property type="component" value="Chromosome"/>
</dbReference>
<feature type="repeat" description="WD" evidence="3">
    <location>
        <begin position="456"/>
        <end position="488"/>
    </location>
</feature>
<dbReference type="InterPro" id="IPR001680">
    <property type="entry name" value="WD40_rpt"/>
</dbReference>
<dbReference type="EMBL" id="CP017717">
    <property type="protein sequence ID" value="AQZ62923.1"/>
    <property type="molecule type" value="Genomic_DNA"/>
</dbReference>
<keyword evidence="6" id="KW-0472">Membrane</keyword>
<feature type="coiled-coil region" evidence="4">
    <location>
        <begin position="157"/>
        <end position="243"/>
    </location>
</feature>
<dbReference type="SUPFAM" id="SSF82171">
    <property type="entry name" value="DPP6 N-terminal domain-like"/>
    <property type="match status" value="1"/>
</dbReference>
<dbReference type="InterPro" id="IPR011659">
    <property type="entry name" value="WD40"/>
</dbReference>
<feature type="region of interest" description="Disordered" evidence="5">
    <location>
        <begin position="312"/>
        <end position="372"/>
    </location>
</feature>
<dbReference type="KEGG" id="noa:BKM31_16950"/>
<feature type="repeat" description="WD" evidence="3">
    <location>
        <begin position="499"/>
        <end position="527"/>
    </location>
</feature>
<evidence type="ECO:0000256" key="1">
    <source>
        <dbReference type="ARBA" id="ARBA00022574"/>
    </source>
</evidence>
<dbReference type="PANTHER" id="PTHR22847">
    <property type="entry name" value="WD40 REPEAT PROTEIN"/>
    <property type="match status" value="1"/>
</dbReference>
<sequence length="755" mass="80223">MAVAKWGPLRGQYVQTRELAMTLRAIADQQRQSVRGLAEKIPYGRSVISAHLNGARRPEWAFVEAFLAACAGRDEQALQLLRAKVRPLWEAADPAVATVLDEPAEVAEEQAVELVPASVRQWVTMLAEVAGKQQMLARAQLAVTRHQALSAGLLEMLGRLAQAVADLTQERDDLRAERDTLLAARHQQAGLEGELARIRQELLDTQERLEIAEELYEQTSRRLDQAERQRAHAERLKQQAFAQLRSVLQAMDAPSALSAPPTGDLRVAAADDPAGLMGEDDQQATAEVLSRLDHVLAGEAATLDGLSHDLTAGTSKREAGAPVLERTDGARVDPVLADTDTDDSAGADTSSTSADTRRTDVAAPPAPGTRQRLSDTRRLTLLLLALVLVAAAIPGAVTIRQLYDPAVLGWTPDAVNAVAFSPDGKLLAVGSGDDYANQGQVQFWDPATHQQIGNPLISHTGRVNAVAFSPDGKLLAIGSRDGSVRLWDPATRQPIGDPLTGHTQPVNALAFSPDGKLLASCSGDSIVLAAGDAPDYSVRLWDPATRQPIGNPLISQTGGVNAVAFSPDGKFLAVGSAAIGSSTYNDQGQVQLWDPAARQPVGDPLVGQMGEVNAVAFSPDGKLLAVGSGNSNNQGQVQLWDPATRQPIGYLAIGQADGVNTVTFSPDGKLLAIIVDHDNGNDEVQLWEPTSHQQVGKPLNPDNTGHFTGVVFSADSRTLVCGGQPANSLFHSSSDDDGIVRLEDLGNWPGRAIPR</sequence>
<keyword evidence="4" id="KW-0175">Coiled coil</keyword>
<feature type="transmembrane region" description="Helical" evidence="6">
    <location>
        <begin position="379"/>
        <end position="397"/>
    </location>
</feature>
<keyword evidence="2" id="KW-0677">Repeat</keyword>
<keyword evidence="6" id="KW-1133">Transmembrane helix</keyword>
<proteinExistence type="predicted"/>
<evidence type="ECO:0000256" key="6">
    <source>
        <dbReference type="SAM" id="Phobius"/>
    </source>
</evidence>
<evidence type="ECO:0000256" key="2">
    <source>
        <dbReference type="ARBA" id="ARBA00022737"/>
    </source>
</evidence>
<dbReference type="Pfam" id="PF13560">
    <property type="entry name" value="HTH_31"/>
    <property type="match status" value="1"/>
</dbReference>
<gene>
    <name evidence="7" type="ORF">BKM31_16950</name>
</gene>
<keyword evidence="6" id="KW-0812">Transmembrane</keyword>
<name>A0A1U9ZY89_9ACTN</name>
<dbReference type="Pfam" id="PF07676">
    <property type="entry name" value="PD40"/>
    <property type="match status" value="1"/>
</dbReference>
<dbReference type="Pfam" id="PF00400">
    <property type="entry name" value="WD40"/>
    <property type="match status" value="5"/>
</dbReference>
<feature type="compositionally biased region" description="Basic and acidic residues" evidence="5">
    <location>
        <begin position="315"/>
        <end position="331"/>
    </location>
</feature>
<evidence type="ECO:0000313" key="7">
    <source>
        <dbReference type="EMBL" id="AQZ62923.1"/>
    </source>
</evidence>
<dbReference type="OrthoDB" id="4336591at2"/>
<dbReference type="STRING" id="1909395.BKM31_16950"/>
<dbReference type="Gene3D" id="2.130.10.10">
    <property type="entry name" value="YVTN repeat-like/Quinoprotein amine dehydrogenase"/>
    <property type="match status" value="2"/>
</dbReference>
<evidence type="ECO:0000256" key="5">
    <source>
        <dbReference type="SAM" id="MobiDB-lite"/>
    </source>
</evidence>
<keyword evidence="8" id="KW-1185">Reference proteome</keyword>
<evidence type="ECO:0000256" key="3">
    <source>
        <dbReference type="PROSITE-ProRule" id="PRU00221"/>
    </source>
</evidence>
<keyword evidence="1 3" id="KW-0853">WD repeat</keyword>
<dbReference type="AlphaFoldDB" id="A0A1U9ZY89"/>
<evidence type="ECO:0000313" key="8">
    <source>
        <dbReference type="Proteomes" id="UP000190797"/>
    </source>
</evidence>
<reference evidence="8" key="1">
    <citation type="journal article" date="2017" name="Med. Chem. Commun.">
        <title>Nonomuraea sp. ATCC 55076 harbours the largest actinomycete chromosome to date and the kistamicin biosynthetic gene cluster.</title>
        <authorList>
            <person name="Nazari B."/>
            <person name="Forneris C.C."/>
            <person name="Gibson M.I."/>
            <person name="Moon K."/>
            <person name="Schramma K.R."/>
            <person name="Seyedsayamdost M.R."/>
        </authorList>
    </citation>
    <scope>NUCLEOTIDE SEQUENCE [LARGE SCALE GENOMIC DNA]</scope>
    <source>
        <strain evidence="8">ATCC 55076</strain>
    </source>
</reference>
<dbReference type="RefSeq" id="WP_080039116.1">
    <property type="nucleotide sequence ID" value="NZ_CP017717.1"/>
</dbReference>
<dbReference type="PROSITE" id="PS50082">
    <property type="entry name" value="WD_REPEATS_2"/>
    <property type="match status" value="2"/>
</dbReference>